<feature type="coiled-coil region" evidence="1">
    <location>
        <begin position="270"/>
        <end position="297"/>
    </location>
</feature>
<feature type="region of interest" description="Disordered" evidence="2">
    <location>
        <begin position="149"/>
        <end position="175"/>
    </location>
</feature>
<organism evidence="3 4">
    <name type="scientific">Venturia inaequalis</name>
    <name type="common">Apple scab fungus</name>
    <dbReference type="NCBI Taxonomy" id="5025"/>
    <lineage>
        <taxon>Eukaryota</taxon>
        <taxon>Fungi</taxon>
        <taxon>Dikarya</taxon>
        <taxon>Ascomycota</taxon>
        <taxon>Pezizomycotina</taxon>
        <taxon>Dothideomycetes</taxon>
        <taxon>Pleosporomycetidae</taxon>
        <taxon>Venturiales</taxon>
        <taxon>Venturiaceae</taxon>
        <taxon>Venturia</taxon>
    </lineage>
</organism>
<comment type="caution">
    <text evidence="3">The sequence shown here is derived from an EMBL/GenBank/DDBJ whole genome shotgun (WGS) entry which is preliminary data.</text>
</comment>
<name>A0A8H3U4U6_VENIN</name>
<gene>
    <name evidence="3" type="ORF">BLS_009268</name>
</gene>
<evidence type="ECO:0000313" key="3">
    <source>
        <dbReference type="EMBL" id="KAE9963449.1"/>
    </source>
</evidence>
<feature type="coiled-coil region" evidence="1">
    <location>
        <begin position="420"/>
        <end position="450"/>
    </location>
</feature>
<proteinExistence type="predicted"/>
<reference evidence="3 4" key="1">
    <citation type="submission" date="2019-11" db="EMBL/GenBank/DDBJ databases">
        <title>Venturia inaequalis Genome Resource.</title>
        <authorList>
            <person name="Lichtner F.J."/>
        </authorList>
    </citation>
    <scope>NUCLEOTIDE SEQUENCE [LARGE SCALE GENOMIC DNA]</scope>
    <source>
        <strain evidence="3">Bline_iso_100314</strain>
    </source>
</reference>
<dbReference type="AlphaFoldDB" id="A0A8H3U4U6"/>
<feature type="coiled-coil region" evidence="1">
    <location>
        <begin position="207"/>
        <end position="234"/>
    </location>
</feature>
<evidence type="ECO:0000256" key="1">
    <source>
        <dbReference type="SAM" id="Coils"/>
    </source>
</evidence>
<evidence type="ECO:0000256" key="2">
    <source>
        <dbReference type="SAM" id="MobiDB-lite"/>
    </source>
</evidence>
<protein>
    <submittedName>
        <fullName evidence="3">Uncharacterized protein</fullName>
    </submittedName>
</protein>
<keyword evidence="1" id="KW-0175">Coiled coil</keyword>
<sequence>MSFPYGQYQFDIDSNLLNPYLCRWPQAQHNLNDRTSFAAPISPYTSTHPFSPLNQQQRAFVPSVESIPLSQTSSFTPLPPVHTPTQPPVTQLPPGDNILSLSTPSRVSATIPPPAFIPLKVPVVSTAPAIPPNSILSIKVKEPVLHKAKSPESFNTSSSPPPGMEPTINKPPTITNLLRPIEDTKMLDRDSSVSDSSYVSDSLIHHVLHLEEEAEEWKDRIEDLNISLSTKSREITAMKEALTSMKAQRTRIQALLQKVDANKQKILTQGQELVAQKKNEEAEKLKLEQRLKERSELIEYLQEFRPAFSTPAPATELVTPSAAKNHISAPCPITHYDCPDCGCRMLKAKKENHKSSHCWVEKHIQSLREDISELHASAEPLHLQSASLKHKMDEVRQHLPNAITKRAKVAAERTQNVQTIAKINAEIERVKKLMVQYSQQSLKLEQDEQEATKLVRTWERTRDEIQAGMDKIAEDEKVKNDKIRRNEELIATLHDLKNKSQMGVEKVIEKVVVPTSYIKPGEYICIYCGQAMRRREMPLRLRYWTQVQAMLQLREGDKEDKKPIDPGHDSILSRARYFSQVL</sequence>
<evidence type="ECO:0000313" key="4">
    <source>
        <dbReference type="Proteomes" id="UP000433883"/>
    </source>
</evidence>
<dbReference type="EMBL" id="WNWQ01000838">
    <property type="protein sequence ID" value="KAE9963449.1"/>
    <property type="molecule type" value="Genomic_DNA"/>
</dbReference>
<accession>A0A8H3U4U6</accession>
<dbReference type="Proteomes" id="UP000433883">
    <property type="component" value="Unassembled WGS sequence"/>
</dbReference>